<dbReference type="Proteomes" id="UP000006830">
    <property type="component" value="Chromosome"/>
</dbReference>
<dbReference type="KEGG" id="rak:A1C_02905"/>
<dbReference type="STRING" id="293614.A1C_02905"/>
<evidence type="ECO:0000313" key="2">
    <source>
        <dbReference type="Proteomes" id="UP000006830"/>
    </source>
</evidence>
<organism evidence="1 2">
    <name type="scientific">Rickettsia akari (strain Hartford)</name>
    <dbReference type="NCBI Taxonomy" id="293614"/>
    <lineage>
        <taxon>Bacteria</taxon>
        <taxon>Pseudomonadati</taxon>
        <taxon>Pseudomonadota</taxon>
        <taxon>Alphaproteobacteria</taxon>
        <taxon>Rickettsiales</taxon>
        <taxon>Rickettsiaceae</taxon>
        <taxon>Rickettsieae</taxon>
        <taxon>Rickettsia</taxon>
        <taxon>spotted fever group</taxon>
    </lineage>
</organism>
<keyword evidence="2" id="KW-1185">Reference proteome</keyword>
<dbReference type="HOGENOM" id="CLU_2719737_0_0_5"/>
<protein>
    <submittedName>
        <fullName evidence="1">Uncharacterized protein</fullName>
    </submittedName>
</protein>
<accession>A8GN96</accession>
<dbReference type="AlphaFoldDB" id="A8GN96"/>
<sequence length="72" mass="8251">MQQSNIAKLKVTDADCILENADKHINEHFFKMVGIAKEVYVCDLFLSTDITSYITSFIGDLYNINQLNYIES</sequence>
<gene>
    <name evidence="1" type="ordered locus">A1C_02905</name>
</gene>
<evidence type="ECO:0000313" key="1">
    <source>
        <dbReference type="EMBL" id="ABV74871.1"/>
    </source>
</evidence>
<dbReference type="EMBL" id="CP000847">
    <property type="protein sequence ID" value="ABV74871.1"/>
    <property type="molecule type" value="Genomic_DNA"/>
</dbReference>
<dbReference type="RefSeq" id="WP_012149504.1">
    <property type="nucleotide sequence ID" value="NC_009881.1"/>
</dbReference>
<name>A8GN96_RICAH</name>
<proteinExistence type="predicted"/>
<reference evidence="1" key="1">
    <citation type="submission" date="2007-09" db="EMBL/GenBank/DDBJ databases">
        <title>Complete Genome Sequence of Rickettsia akari.</title>
        <authorList>
            <person name="Madan A."/>
            <person name="Fahey J."/>
            <person name="Helton E."/>
            <person name="Ketteman M."/>
            <person name="Madan A."/>
            <person name="Rodrigues S."/>
            <person name="Sanchez A."/>
            <person name="Whiting M."/>
            <person name="Dasch G."/>
            <person name="Eremeeva M."/>
        </authorList>
    </citation>
    <scope>NUCLEOTIDE SEQUENCE</scope>
    <source>
        <strain evidence="1">Hartford</strain>
    </source>
</reference>